<organism evidence="5 6">
    <name type="scientific">Scopulibacillus darangshiensis</name>
    <dbReference type="NCBI Taxonomy" id="442528"/>
    <lineage>
        <taxon>Bacteria</taxon>
        <taxon>Bacillati</taxon>
        <taxon>Bacillota</taxon>
        <taxon>Bacilli</taxon>
        <taxon>Bacillales</taxon>
        <taxon>Sporolactobacillaceae</taxon>
        <taxon>Scopulibacillus</taxon>
    </lineage>
</organism>
<accession>A0A4R2NHX8</accession>
<evidence type="ECO:0000256" key="3">
    <source>
        <dbReference type="ARBA" id="ARBA00022691"/>
    </source>
</evidence>
<keyword evidence="6" id="KW-1185">Reference proteome</keyword>
<dbReference type="OrthoDB" id="9805933at2"/>
<evidence type="ECO:0000313" key="5">
    <source>
        <dbReference type="EMBL" id="TCP21053.1"/>
    </source>
</evidence>
<dbReference type="PANTHER" id="PTHR30307">
    <property type="entry name" value="S-ADENOSYLMETHIONINE:TRNA RIBOSYLTRANSFERASE-ISOMERASE"/>
    <property type="match status" value="1"/>
</dbReference>
<dbReference type="InterPro" id="IPR003699">
    <property type="entry name" value="QueA"/>
</dbReference>
<dbReference type="Gene3D" id="2.40.10.240">
    <property type="entry name" value="QueA-like"/>
    <property type="match status" value="1"/>
</dbReference>
<protein>
    <submittedName>
        <fullName evidence="5">S-adenosylmethionine:tRNA ribosyltransferase-isomerase</fullName>
    </submittedName>
</protein>
<name>A0A4R2NHX8_9BACL</name>
<dbReference type="EMBL" id="SLXK01000046">
    <property type="protein sequence ID" value="TCP21053.1"/>
    <property type="molecule type" value="Genomic_DNA"/>
</dbReference>
<dbReference type="Proteomes" id="UP000295416">
    <property type="component" value="Unassembled WGS sequence"/>
</dbReference>
<keyword evidence="5" id="KW-0413">Isomerase</keyword>
<dbReference type="Pfam" id="PF02547">
    <property type="entry name" value="Queuosine_synth"/>
    <property type="match status" value="1"/>
</dbReference>
<evidence type="ECO:0000256" key="1">
    <source>
        <dbReference type="ARBA" id="ARBA00022490"/>
    </source>
</evidence>
<dbReference type="PANTHER" id="PTHR30307:SF0">
    <property type="entry name" value="S-ADENOSYLMETHIONINE:TRNA RIBOSYLTRANSFERASE-ISOMERASE"/>
    <property type="match status" value="1"/>
</dbReference>
<gene>
    <name evidence="5" type="ORF">EV207_1463</name>
</gene>
<dbReference type="RefSeq" id="WP_132747865.1">
    <property type="nucleotide sequence ID" value="NZ_SLXK01000046.1"/>
</dbReference>
<dbReference type="GO" id="GO:0008616">
    <property type="term" value="P:tRNA queuosine(34) biosynthetic process"/>
    <property type="evidence" value="ECO:0007669"/>
    <property type="project" value="UniProtKB-KW"/>
</dbReference>
<evidence type="ECO:0000256" key="2">
    <source>
        <dbReference type="ARBA" id="ARBA00022679"/>
    </source>
</evidence>
<dbReference type="Gene3D" id="3.40.1780.10">
    <property type="entry name" value="QueA-like"/>
    <property type="match status" value="1"/>
</dbReference>
<evidence type="ECO:0000256" key="4">
    <source>
        <dbReference type="ARBA" id="ARBA00022785"/>
    </source>
</evidence>
<dbReference type="AlphaFoldDB" id="A0A4R2NHX8"/>
<sequence length="342" mass="38605">METELIDFHLPAELEAAKPAERRGLRRDHVNLMVLDRETGDTVDDIFFHLDRYLNPGDLIVLNNSRTIPAVLHAQKAGVANRVEIRLAQRKDSSRWEALIRDSSVNVGDHYVFSNSLKAEVIDTDPEKPLATLKFSKEGTPLLNDIYELGEPVRYEYILEPWGLDNYQTVFASVPGSVEMPSAGRAFTWELLNKLKDKGAGIAYLQLHTGLTYMLDDKWHQHPSENLEYYEIPAATAKAVNETKRRGGKVIAVGTTVVRALETVASKFGYLKADKGWSDLFIHKDFPLQISDGLVTGFHEPKTTHLALLSAFIDSDKLTKSYQRAIQKGYLWHEFGDINLIL</sequence>
<reference evidence="5 6" key="1">
    <citation type="submission" date="2019-03" db="EMBL/GenBank/DDBJ databases">
        <title>Genomic Encyclopedia of Type Strains, Phase IV (KMG-IV): sequencing the most valuable type-strain genomes for metagenomic binning, comparative biology and taxonomic classification.</title>
        <authorList>
            <person name="Goeker M."/>
        </authorList>
    </citation>
    <scope>NUCLEOTIDE SEQUENCE [LARGE SCALE GENOMIC DNA]</scope>
    <source>
        <strain evidence="5 6">DSM 19377</strain>
    </source>
</reference>
<dbReference type="GO" id="GO:0051075">
    <property type="term" value="F:S-adenosylmethionine:tRNA ribosyltransferase-isomerase activity"/>
    <property type="evidence" value="ECO:0007669"/>
    <property type="project" value="TreeGrafter"/>
</dbReference>
<dbReference type="InterPro" id="IPR036100">
    <property type="entry name" value="QueA_sf"/>
</dbReference>
<keyword evidence="1" id="KW-0963">Cytoplasm</keyword>
<comment type="caution">
    <text evidence="5">The sequence shown here is derived from an EMBL/GenBank/DDBJ whole genome shotgun (WGS) entry which is preliminary data.</text>
</comment>
<keyword evidence="3" id="KW-0949">S-adenosyl-L-methionine</keyword>
<dbReference type="InterPro" id="IPR042118">
    <property type="entry name" value="QueA_dom1"/>
</dbReference>
<evidence type="ECO:0000313" key="6">
    <source>
        <dbReference type="Proteomes" id="UP000295416"/>
    </source>
</evidence>
<dbReference type="InterPro" id="IPR042119">
    <property type="entry name" value="QueA_dom2"/>
</dbReference>
<keyword evidence="4" id="KW-0671">Queuosine biosynthesis</keyword>
<proteinExistence type="predicted"/>
<dbReference type="SUPFAM" id="SSF111337">
    <property type="entry name" value="QueA-like"/>
    <property type="match status" value="1"/>
</dbReference>
<keyword evidence="2 5" id="KW-0808">Transferase</keyword>